<reference evidence="1 2" key="1">
    <citation type="submission" date="2016-10" db="EMBL/GenBank/DDBJ databases">
        <authorList>
            <person name="de Groot N.N."/>
        </authorList>
    </citation>
    <scope>NUCLEOTIDE SEQUENCE [LARGE SCALE GENOMIC DNA]</scope>
    <source>
        <strain evidence="1 2">AB35.6</strain>
    </source>
</reference>
<sequence length="635" mass="70595">MSDLTSYPTRLLRSRLACCRTLKAAASTAGLTIALSGATIVAQTAVAQTAPEPAPAPTAASQPFVAPVSTTPALPERTGYTDDGRPVPTGEWLSSPYIPMDSWMYPALLRLYSMGYLDTAYLSLRPWTRRSVLHMLDLSESDIRFDGNDQAEELLDKLYYELRDEPSSNTLPLKKRGLVYGLSSAYAGARMVGGTVLRDSYHLGQTFNNDYGRPYSSGFNSYDGFSATGELGPFSLYFRGEVQHAPTYEGYSLALSQQLVAASDGINYGSTNNLFGGTNRPEPTIPEGPVAAANRFRVLEATASAHVLGHEISFGKSDAWLGPGLGGAMAWSNNAENMYAFRFNRVEPLHIPLLSRLIGDVRYDFMIGSLQGHTYPRHPYAHSEKFDFAPTKNFQVGFQRTIIFGGQGHAPITLHSFLKGFFSTQNTTTAEKYSRDDPGARYSSVTFSYRLPFLRNIATLYADSVTHDDVFPISAPRRAAWRPGVYITHLPFLPKVDFRVEGTYTDYVTTRSMFGQGVYYEDIQRQGYTNNGNIMGDWIGREAKGGQAWITYHLSGNETITAQYLRKKNAKDFVAGGTTQDIYRVDVIKRLKRDVELNAWFQEERWKAPVWKAGPQSSTTGAFQVTWYPKMRSGF</sequence>
<dbReference type="Gene3D" id="2.40.160.130">
    <property type="entry name" value="Capsule assembly protein Wzi"/>
    <property type="match status" value="1"/>
</dbReference>
<dbReference type="Proteomes" id="UP000182409">
    <property type="component" value="Unassembled WGS sequence"/>
</dbReference>
<protein>
    <submittedName>
        <fullName evidence="1">Capsule assembly protein Wzi</fullName>
    </submittedName>
</protein>
<evidence type="ECO:0000313" key="2">
    <source>
        <dbReference type="Proteomes" id="UP000182409"/>
    </source>
</evidence>
<gene>
    <name evidence="1" type="ORF">SAMN05443244_3666</name>
</gene>
<organism evidence="1 2">
    <name type="scientific">Terriglobus roseus</name>
    <dbReference type="NCBI Taxonomy" id="392734"/>
    <lineage>
        <taxon>Bacteria</taxon>
        <taxon>Pseudomonadati</taxon>
        <taxon>Acidobacteriota</taxon>
        <taxon>Terriglobia</taxon>
        <taxon>Terriglobales</taxon>
        <taxon>Acidobacteriaceae</taxon>
        <taxon>Terriglobus</taxon>
    </lineage>
</organism>
<dbReference type="EMBL" id="FNSD01000001">
    <property type="protein sequence ID" value="SEC52255.1"/>
    <property type="molecule type" value="Genomic_DNA"/>
</dbReference>
<dbReference type="Pfam" id="PF14052">
    <property type="entry name" value="Caps_assemb_Wzi"/>
    <property type="match status" value="1"/>
</dbReference>
<accession>A0A1H4T725</accession>
<dbReference type="AlphaFoldDB" id="A0A1H4T725"/>
<dbReference type="InterPro" id="IPR038636">
    <property type="entry name" value="Wzi_sf"/>
</dbReference>
<proteinExistence type="predicted"/>
<evidence type="ECO:0000313" key="1">
    <source>
        <dbReference type="EMBL" id="SEC52255.1"/>
    </source>
</evidence>
<dbReference type="RefSeq" id="WP_244502150.1">
    <property type="nucleotide sequence ID" value="NZ_FNSD01000001.1"/>
</dbReference>
<dbReference type="InterPro" id="IPR026950">
    <property type="entry name" value="Caps_assemb_Wzi"/>
</dbReference>
<name>A0A1H4T725_9BACT</name>